<name>A0AAV9ZZS2_9AGAR</name>
<feature type="compositionally biased region" description="Polar residues" evidence="2">
    <location>
        <begin position="188"/>
        <end position="199"/>
    </location>
</feature>
<evidence type="ECO:0000259" key="3">
    <source>
        <dbReference type="PROSITE" id="PS50157"/>
    </source>
</evidence>
<dbReference type="InterPro" id="IPR013087">
    <property type="entry name" value="Znf_C2H2_type"/>
</dbReference>
<gene>
    <name evidence="4" type="ORF">R3P38DRAFT_3287760</name>
</gene>
<accession>A0AAV9ZZS2</accession>
<dbReference type="PROSITE" id="PS50157">
    <property type="entry name" value="ZINC_FINGER_C2H2_2"/>
    <property type="match status" value="1"/>
</dbReference>
<evidence type="ECO:0000256" key="2">
    <source>
        <dbReference type="SAM" id="MobiDB-lite"/>
    </source>
</evidence>
<feature type="region of interest" description="Disordered" evidence="2">
    <location>
        <begin position="141"/>
        <end position="199"/>
    </location>
</feature>
<feature type="compositionally biased region" description="Polar residues" evidence="2">
    <location>
        <begin position="222"/>
        <end position="241"/>
    </location>
</feature>
<organism evidence="4 5">
    <name type="scientific">Favolaschia claudopus</name>
    <dbReference type="NCBI Taxonomy" id="2862362"/>
    <lineage>
        <taxon>Eukaryota</taxon>
        <taxon>Fungi</taxon>
        <taxon>Dikarya</taxon>
        <taxon>Basidiomycota</taxon>
        <taxon>Agaricomycotina</taxon>
        <taxon>Agaricomycetes</taxon>
        <taxon>Agaricomycetidae</taxon>
        <taxon>Agaricales</taxon>
        <taxon>Marasmiineae</taxon>
        <taxon>Mycenaceae</taxon>
        <taxon>Favolaschia</taxon>
    </lineage>
</organism>
<evidence type="ECO:0000256" key="1">
    <source>
        <dbReference type="PROSITE-ProRule" id="PRU00042"/>
    </source>
</evidence>
<feature type="compositionally biased region" description="Basic residues" evidence="2">
    <location>
        <begin position="304"/>
        <end position="317"/>
    </location>
</feature>
<dbReference type="Proteomes" id="UP001362999">
    <property type="component" value="Unassembled WGS sequence"/>
</dbReference>
<protein>
    <recommendedName>
        <fullName evidence="3">C2H2-type domain-containing protein</fullName>
    </recommendedName>
</protein>
<keyword evidence="5" id="KW-1185">Reference proteome</keyword>
<keyword evidence="1" id="KW-0862">Zinc</keyword>
<evidence type="ECO:0000313" key="5">
    <source>
        <dbReference type="Proteomes" id="UP001362999"/>
    </source>
</evidence>
<dbReference type="PROSITE" id="PS00028">
    <property type="entry name" value="ZINC_FINGER_C2H2_1"/>
    <property type="match status" value="1"/>
</dbReference>
<feature type="domain" description="C2H2-type" evidence="3">
    <location>
        <begin position="318"/>
        <end position="346"/>
    </location>
</feature>
<proteinExistence type="predicted"/>
<reference evidence="4 5" key="1">
    <citation type="journal article" date="2024" name="J Genomics">
        <title>Draft genome sequencing and assembly of Favolaschia claudopus CIRM-BRFM 2984 isolated from oak limbs.</title>
        <authorList>
            <person name="Navarro D."/>
            <person name="Drula E."/>
            <person name="Chaduli D."/>
            <person name="Cazenave R."/>
            <person name="Ahrendt S."/>
            <person name="Wang J."/>
            <person name="Lipzen A."/>
            <person name="Daum C."/>
            <person name="Barry K."/>
            <person name="Grigoriev I.V."/>
            <person name="Favel A."/>
            <person name="Rosso M.N."/>
            <person name="Martin F."/>
        </authorList>
    </citation>
    <scope>NUCLEOTIDE SEQUENCE [LARGE SCALE GENOMIC DNA]</scope>
    <source>
        <strain evidence="4 5">CIRM-BRFM 2984</strain>
    </source>
</reference>
<feature type="region of interest" description="Disordered" evidence="2">
    <location>
        <begin position="217"/>
        <end position="241"/>
    </location>
</feature>
<dbReference type="GO" id="GO:0008270">
    <property type="term" value="F:zinc ion binding"/>
    <property type="evidence" value="ECO:0007669"/>
    <property type="project" value="UniProtKB-KW"/>
</dbReference>
<sequence length="426" mass="47352">MPASPQTTVDMCDSDMEQYFDFESASCDPSHQPKTFHPDVIESGMDVYFDFDAASSESGFEDSEKVCCVNTDPIETNAVFCPPSQLPLVEVTPFMDVVQLPSVPEQDLDDAMHVGTYAPNSPNLYHDTTIEVSETPCGYYKDMDPTKSSSSAPSTPSSLFLTPPSSPSPIPSSCDDESMSEYSDEDCNSNTTPSRNACQSPILDLKHGLAVSANGIAADSPAPSNQDSPLSSVFTVQTPRAESSSKINTVRELEFIAQAPADIKPVDLPESESLNSPRSIVDDDDYSPSRSPSPAEIESGPVHRVGHTPKRKKRKSALKCPKCDETFTRLPDLNRHDFNVHTHRKRMEIFRDLSDRKRRWCMGVFIFFPEDDSRRRHEDICVWFKEYSEKGVRNAMFLPVSGNICGEERWTYSVLLGVPGYIRRCG</sequence>
<dbReference type="AlphaFoldDB" id="A0AAV9ZZS2"/>
<keyword evidence="1" id="KW-0863">Zinc-finger</keyword>
<comment type="caution">
    <text evidence="4">The sequence shown here is derived from an EMBL/GenBank/DDBJ whole genome shotgun (WGS) entry which is preliminary data.</text>
</comment>
<keyword evidence="1" id="KW-0479">Metal-binding</keyword>
<evidence type="ECO:0000313" key="4">
    <source>
        <dbReference type="EMBL" id="KAK6996547.1"/>
    </source>
</evidence>
<dbReference type="EMBL" id="JAWWNJ010000097">
    <property type="protein sequence ID" value="KAK6996547.1"/>
    <property type="molecule type" value="Genomic_DNA"/>
</dbReference>
<feature type="region of interest" description="Disordered" evidence="2">
    <location>
        <begin position="264"/>
        <end position="317"/>
    </location>
</feature>
<feature type="compositionally biased region" description="Acidic residues" evidence="2">
    <location>
        <begin position="174"/>
        <end position="187"/>
    </location>
</feature>
<feature type="compositionally biased region" description="Low complexity" evidence="2">
    <location>
        <begin position="146"/>
        <end position="163"/>
    </location>
</feature>